<feature type="signal peptide" evidence="1">
    <location>
        <begin position="1"/>
        <end position="31"/>
    </location>
</feature>
<evidence type="ECO:0000256" key="1">
    <source>
        <dbReference type="SAM" id="SignalP"/>
    </source>
</evidence>
<dbReference type="Gramene" id="PAN26899">
    <property type="protein sequence ID" value="PAN26899"/>
    <property type="gene ID" value="PAHAL_5G045900"/>
</dbReference>
<proteinExistence type="predicted"/>
<evidence type="ECO:0000313" key="3">
    <source>
        <dbReference type="EMBL" id="PAN26899.1"/>
    </source>
</evidence>
<reference evidence="3" key="1">
    <citation type="submission" date="2018-04" db="EMBL/GenBank/DDBJ databases">
        <title>WGS assembly of Panicum hallii.</title>
        <authorList>
            <person name="Lovell J."/>
            <person name="Jenkins J."/>
            <person name="Lowry D."/>
            <person name="Mamidi S."/>
            <person name="Sreedasyam A."/>
            <person name="Weng X."/>
            <person name="Barry K."/>
            <person name="Bonette J."/>
            <person name="Campitelli B."/>
            <person name="Daum C."/>
            <person name="Gordon S."/>
            <person name="Gould B."/>
            <person name="Lipzen A."/>
            <person name="Macqueen A."/>
            <person name="Palacio-Mejia J."/>
            <person name="Plott C."/>
            <person name="Shakirov E."/>
            <person name="Shu S."/>
            <person name="Yoshinaga Y."/>
            <person name="Zane M."/>
            <person name="Rokhsar D."/>
            <person name="Grimwood J."/>
            <person name="Schmutz J."/>
            <person name="Juenger T."/>
        </authorList>
    </citation>
    <scope>NUCLEOTIDE SEQUENCE [LARGE SCALE GENOMIC DNA]</scope>
    <source>
        <strain evidence="3">FIL2</strain>
    </source>
</reference>
<dbReference type="InterPro" id="IPR016140">
    <property type="entry name" value="Bifunc_inhib/LTP/seed_store"/>
</dbReference>
<dbReference type="AlphaFoldDB" id="A0A2S3HNR8"/>
<feature type="chain" id="PRO_5015608349" description="Bifunctional inhibitor/plant lipid transfer protein/seed storage helical domain-containing protein" evidence="1">
    <location>
        <begin position="32"/>
        <end position="101"/>
    </location>
</feature>
<keyword evidence="1" id="KW-0732">Signal</keyword>
<name>A0A2S3HNR8_9POAL</name>
<protein>
    <recommendedName>
        <fullName evidence="2">Bifunctional inhibitor/plant lipid transfer protein/seed storage helical domain-containing protein</fullName>
    </recommendedName>
</protein>
<dbReference type="Proteomes" id="UP000243499">
    <property type="component" value="Chromosome 5"/>
</dbReference>
<accession>A0A2S3HNR8</accession>
<organism evidence="3">
    <name type="scientific">Panicum hallii</name>
    <dbReference type="NCBI Taxonomy" id="206008"/>
    <lineage>
        <taxon>Eukaryota</taxon>
        <taxon>Viridiplantae</taxon>
        <taxon>Streptophyta</taxon>
        <taxon>Embryophyta</taxon>
        <taxon>Tracheophyta</taxon>
        <taxon>Spermatophyta</taxon>
        <taxon>Magnoliopsida</taxon>
        <taxon>Liliopsida</taxon>
        <taxon>Poales</taxon>
        <taxon>Poaceae</taxon>
        <taxon>PACMAD clade</taxon>
        <taxon>Panicoideae</taxon>
        <taxon>Panicodae</taxon>
        <taxon>Paniceae</taxon>
        <taxon>Panicinae</taxon>
        <taxon>Panicum</taxon>
        <taxon>Panicum sect. Panicum</taxon>
    </lineage>
</organism>
<sequence length="101" mass="10297">MAAGRKQQLASSAAVAVALVAMLVLVAAAAAQDCGVSRDTMNKCMSYCFSGGNADACCGPLTGGANLDCLCKNYWGKLQASPSLAKCANKIKSRCGINRSC</sequence>
<evidence type="ECO:0000259" key="2">
    <source>
        <dbReference type="Pfam" id="PF14368"/>
    </source>
</evidence>
<dbReference type="EMBL" id="CM008050">
    <property type="protein sequence ID" value="PAN26899.1"/>
    <property type="molecule type" value="Genomic_DNA"/>
</dbReference>
<feature type="domain" description="Bifunctional inhibitor/plant lipid transfer protein/seed storage helical" evidence="2">
    <location>
        <begin position="16"/>
        <end position="99"/>
    </location>
</feature>
<gene>
    <name evidence="3" type="ORF">PAHAL_5G045900</name>
</gene>
<dbReference type="Pfam" id="PF14368">
    <property type="entry name" value="LTP_2"/>
    <property type="match status" value="1"/>
</dbReference>